<protein>
    <recommendedName>
        <fullName evidence="3">Winged helix DNA-binding protein</fullName>
    </recommendedName>
</protein>
<evidence type="ECO:0000313" key="2">
    <source>
        <dbReference type="Proteomes" id="UP001299970"/>
    </source>
</evidence>
<gene>
    <name evidence="1" type="ORF">MMF94_13980</name>
</gene>
<proteinExistence type="predicted"/>
<name>A0ABS9TEG8_9PSEU</name>
<dbReference type="RefSeq" id="WP_241036829.1">
    <property type="nucleotide sequence ID" value="NZ_BAAAJF010000036.1"/>
</dbReference>
<dbReference type="Proteomes" id="UP001299970">
    <property type="component" value="Unassembled WGS sequence"/>
</dbReference>
<sequence length="200" mass="22130">MPTDQLTVRERATLLALMAEARELTNAELRDAAGFTLDGRYRRRLNEQKLVTSRKVGRGFAHELTDDGWAWCTAELSTERPDRAGSLGGALYTVLAGLQRYVARGGLLHEIFTPDVEVLIRNAYRELADAPGRWVGLAELREKLLGVSRAAVDAELERMASSPGVHIQAESNQKTLTEADRAAAVRFGGDERHMLMIEAE</sequence>
<evidence type="ECO:0000313" key="1">
    <source>
        <dbReference type="EMBL" id="MCH6166793.1"/>
    </source>
</evidence>
<dbReference type="EMBL" id="JAKXMK010000011">
    <property type="protein sequence ID" value="MCH6166793.1"/>
    <property type="molecule type" value="Genomic_DNA"/>
</dbReference>
<organism evidence="1 2">
    <name type="scientific">Pseudonocardia alaniniphila</name>
    <dbReference type="NCBI Taxonomy" id="75291"/>
    <lineage>
        <taxon>Bacteria</taxon>
        <taxon>Bacillati</taxon>
        <taxon>Actinomycetota</taxon>
        <taxon>Actinomycetes</taxon>
        <taxon>Pseudonocardiales</taxon>
        <taxon>Pseudonocardiaceae</taxon>
        <taxon>Pseudonocardia</taxon>
    </lineage>
</organism>
<comment type="caution">
    <text evidence="1">The sequence shown here is derived from an EMBL/GenBank/DDBJ whole genome shotgun (WGS) entry which is preliminary data.</text>
</comment>
<accession>A0ABS9TEG8</accession>
<keyword evidence="2" id="KW-1185">Reference proteome</keyword>
<reference evidence="1 2" key="1">
    <citation type="submission" date="2022-03" db="EMBL/GenBank/DDBJ databases">
        <title>Pseudonocardia alaer sp. nov., a novel actinomycete isolated from reed forest soil.</title>
        <authorList>
            <person name="Wang L."/>
        </authorList>
    </citation>
    <scope>NUCLEOTIDE SEQUENCE [LARGE SCALE GENOMIC DNA]</scope>
    <source>
        <strain evidence="1 2">Y-16303</strain>
    </source>
</reference>
<evidence type="ECO:0008006" key="3">
    <source>
        <dbReference type="Google" id="ProtNLM"/>
    </source>
</evidence>